<name>A0A6A3AI22_HIBSY</name>
<dbReference type="InterPro" id="IPR046960">
    <property type="entry name" value="PPR_At4g14850-like_plant"/>
</dbReference>
<dbReference type="PANTHER" id="PTHR47926">
    <property type="entry name" value="PENTATRICOPEPTIDE REPEAT-CONTAINING PROTEIN"/>
    <property type="match status" value="1"/>
</dbReference>
<sequence length="265" mass="29509">MRLVVKAEYLFNAIPRRDLGSWNAMISCYSRNGYSPEARSLFKKLTHQCSQLSVSTVLAVISSWISPDSLQFGKSIHCWGLKAGLSTDILIVNSLVNMYVNSGDLPAAFMLLEGIHAEKDFTCWNTIIAGCTRNGHFREALAAFNWMRQEINVIRDSIALVNVISTSGNLALIYSPFSRLAISLEFQGREDKSMAKYYVFHKMCESGVRQSKSSFISLLSACSHSGLVNEGPSYYRVMLGEYGVEAVTEHHVCVEPENSKKPTSL</sequence>
<evidence type="ECO:0000313" key="4">
    <source>
        <dbReference type="Proteomes" id="UP000436088"/>
    </source>
</evidence>
<keyword evidence="1" id="KW-0677">Repeat</keyword>
<reference evidence="3" key="1">
    <citation type="submission" date="2019-09" db="EMBL/GenBank/DDBJ databases">
        <title>Draft genome information of white flower Hibiscus syriacus.</title>
        <authorList>
            <person name="Kim Y.-M."/>
        </authorList>
    </citation>
    <scope>NUCLEOTIDE SEQUENCE [LARGE SCALE GENOMIC DNA]</scope>
    <source>
        <strain evidence="3">YM2019G1</strain>
    </source>
</reference>
<feature type="repeat" description="PPR" evidence="2">
    <location>
        <begin position="120"/>
        <end position="150"/>
    </location>
</feature>
<dbReference type="InterPro" id="IPR002885">
    <property type="entry name" value="PPR_rpt"/>
</dbReference>
<comment type="caution">
    <text evidence="3">The sequence shown here is derived from an EMBL/GenBank/DDBJ whole genome shotgun (WGS) entry which is preliminary data.</text>
</comment>
<dbReference type="InterPro" id="IPR011990">
    <property type="entry name" value="TPR-like_helical_dom_sf"/>
</dbReference>
<evidence type="ECO:0008006" key="5">
    <source>
        <dbReference type="Google" id="ProtNLM"/>
    </source>
</evidence>
<organism evidence="3 4">
    <name type="scientific">Hibiscus syriacus</name>
    <name type="common">Rose of Sharon</name>
    <dbReference type="NCBI Taxonomy" id="106335"/>
    <lineage>
        <taxon>Eukaryota</taxon>
        <taxon>Viridiplantae</taxon>
        <taxon>Streptophyta</taxon>
        <taxon>Embryophyta</taxon>
        <taxon>Tracheophyta</taxon>
        <taxon>Spermatophyta</taxon>
        <taxon>Magnoliopsida</taxon>
        <taxon>eudicotyledons</taxon>
        <taxon>Gunneridae</taxon>
        <taxon>Pentapetalae</taxon>
        <taxon>rosids</taxon>
        <taxon>malvids</taxon>
        <taxon>Malvales</taxon>
        <taxon>Malvaceae</taxon>
        <taxon>Malvoideae</taxon>
        <taxon>Hibiscus</taxon>
    </lineage>
</organism>
<dbReference type="Proteomes" id="UP000436088">
    <property type="component" value="Unassembled WGS sequence"/>
</dbReference>
<dbReference type="PROSITE" id="PS51375">
    <property type="entry name" value="PPR"/>
    <property type="match status" value="2"/>
</dbReference>
<evidence type="ECO:0000256" key="2">
    <source>
        <dbReference type="PROSITE-ProRule" id="PRU00708"/>
    </source>
</evidence>
<dbReference type="EMBL" id="VEPZ02001000">
    <property type="protein sequence ID" value="KAE8703453.1"/>
    <property type="molecule type" value="Genomic_DNA"/>
</dbReference>
<proteinExistence type="predicted"/>
<dbReference type="Pfam" id="PF01535">
    <property type="entry name" value="PPR"/>
    <property type="match status" value="4"/>
</dbReference>
<dbReference type="GO" id="GO:0003723">
    <property type="term" value="F:RNA binding"/>
    <property type="evidence" value="ECO:0007669"/>
    <property type="project" value="InterPro"/>
</dbReference>
<evidence type="ECO:0000256" key="1">
    <source>
        <dbReference type="ARBA" id="ARBA00022737"/>
    </source>
</evidence>
<dbReference type="GO" id="GO:0009451">
    <property type="term" value="P:RNA modification"/>
    <property type="evidence" value="ECO:0007669"/>
    <property type="project" value="InterPro"/>
</dbReference>
<evidence type="ECO:0000313" key="3">
    <source>
        <dbReference type="EMBL" id="KAE8703453.1"/>
    </source>
</evidence>
<feature type="repeat" description="PPR" evidence="2">
    <location>
        <begin position="18"/>
        <end position="52"/>
    </location>
</feature>
<gene>
    <name evidence="3" type="ORF">F3Y22_tig00110469pilonHSYRG00114</name>
</gene>
<dbReference type="AlphaFoldDB" id="A0A6A3AI22"/>
<protein>
    <recommendedName>
        <fullName evidence="5">Pentatricopeptide repeat-containing protein</fullName>
    </recommendedName>
</protein>
<dbReference type="Gene3D" id="1.25.40.10">
    <property type="entry name" value="Tetratricopeptide repeat domain"/>
    <property type="match status" value="2"/>
</dbReference>
<accession>A0A6A3AI22</accession>
<keyword evidence="4" id="KW-1185">Reference proteome</keyword>
<dbReference type="NCBIfam" id="TIGR00756">
    <property type="entry name" value="PPR"/>
    <property type="match status" value="2"/>
</dbReference>